<dbReference type="OrthoDB" id="64915at2759"/>
<dbReference type="GO" id="GO:0000166">
    <property type="term" value="F:nucleotide binding"/>
    <property type="evidence" value="ECO:0007669"/>
    <property type="project" value="InterPro"/>
</dbReference>
<protein>
    <recommendedName>
        <fullName evidence="1">Gfo/Idh/MocA-like oxidoreductase N-terminal domain-containing protein</fullName>
    </recommendedName>
</protein>
<reference evidence="2 3" key="1">
    <citation type="journal article" date="2009" name="PLoS Genet.">
        <title>The genome of Nectria haematococca: contribution of supernumerary chromosomes to gene expansion.</title>
        <authorList>
            <person name="Coleman J.J."/>
            <person name="Rounsley S.D."/>
            <person name="Rodriguez-Carres M."/>
            <person name="Kuo A."/>
            <person name="Wasmann C.C."/>
            <person name="Grimwood J."/>
            <person name="Schmutz J."/>
            <person name="Taga M."/>
            <person name="White G.J."/>
            <person name="Zhou S."/>
            <person name="Schwartz D.C."/>
            <person name="Freitag M."/>
            <person name="Ma L.J."/>
            <person name="Danchin E.G."/>
            <person name="Henrissat B."/>
            <person name="Coutinho P.M."/>
            <person name="Nelson D.R."/>
            <person name="Straney D."/>
            <person name="Napoli C.A."/>
            <person name="Barker B.M."/>
            <person name="Gribskov M."/>
            <person name="Rep M."/>
            <person name="Kroken S."/>
            <person name="Molnar I."/>
            <person name="Rensing C."/>
            <person name="Kennell J.C."/>
            <person name="Zamora J."/>
            <person name="Farman M.L."/>
            <person name="Selker E.U."/>
            <person name="Salamov A."/>
            <person name="Shapiro H."/>
            <person name="Pangilinan J."/>
            <person name="Lindquist E."/>
            <person name="Lamers C."/>
            <person name="Grigoriev I.V."/>
            <person name="Geiser D.M."/>
            <person name="Covert S.F."/>
            <person name="Temporini E."/>
            <person name="Vanetten H.D."/>
        </authorList>
    </citation>
    <scope>NUCLEOTIDE SEQUENCE [LARGE SCALE GENOMIC DNA]</scope>
    <source>
        <strain evidence="3">ATCC MYA-4622 / CBS 123669 / FGSC 9596 / NRRL 45880 / 77-13-4</strain>
    </source>
</reference>
<dbReference type="VEuPathDB" id="FungiDB:NECHADRAFT_75682"/>
<feature type="domain" description="Gfo/Idh/MocA-like oxidoreductase N-terminal" evidence="1">
    <location>
        <begin position="7"/>
        <end position="131"/>
    </location>
</feature>
<dbReference type="PANTHER" id="PTHR42840">
    <property type="entry name" value="NAD(P)-BINDING ROSSMANN-FOLD SUPERFAMILY PROTEIN-RELATED"/>
    <property type="match status" value="1"/>
</dbReference>
<dbReference type="GO" id="GO:0005737">
    <property type="term" value="C:cytoplasm"/>
    <property type="evidence" value="ECO:0007669"/>
    <property type="project" value="TreeGrafter"/>
</dbReference>
<dbReference type="AlphaFoldDB" id="C7YJH7"/>
<keyword evidence="3" id="KW-1185">Reference proteome</keyword>
<dbReference type="GO" id="GO:0006740">
    <property type="term" value="P:NADPH regeneration"/>
    <property type="evidence" value="ECO:0007669"/>
    <property type="project" value="TreeGrafter"/>
</dbReference>
<evidence type="ECO:0000259" key="1">
    <source>
        <dbReference type="Pfam" id="PF01408"/>
    </source>
</evidence>
<evidence type="ECO:0000313" key="3">
    <source>
        <dbReference type="Proteomes" id="UP000005206"/>
    </source>
</evidence>
<name>C7YJH7_FUSV7</name>
<dbReference type="GO" id="GO:0016491">
    <property type="term" value="F:oxidoreductase activity"/>
    <property type="evidence" value="ECO:0007669"/>
    <property type="project" value="TreeGrafter"/>
</dbReference>
<evidence type="ECO:0000313" key="2">
    <source>
        <dbReference type="EMBL" id="EEU48976.1"/>
    </source>
</evidence>
<sequence>MESGRVLRVGLIGCGEVAQVIHVPTLGFLSHLFRLTYLCDVSNQALQHVKSRVPNSGEIQTTRDPDELCRSANVDVVLVLSSDENHAYHAILALGHDKHVLIEKPAALNLQDLQQIKKAEEASKGRVMVGYMRRYASAFRQAVDQVGGLDKILYARVRDIIGQPQPFVSQSGTYPKRFNDFRQQDVDDLAAQRDKAFETALAECSAESSEENRLFWRYLGGLGSHDLSAMRETLGMPIGIHGASVTMPFWNVLFKYPGFNVSYESGIDNVPRFDCHIEVYGTDKTIRVKFDTPYVKGLPVTMHISENVDGAYRETTTRVTYEDAYTLELKELYDWVTTGKNIKTDLVDAEQDLRIMGMIMKAL</sequence>
<gene>
    <name evidence="2" type="ORF">NECHADRAFT_75682</name>
</gene>
<dbReference type="Gene3D" id="3.40.50.720">
    <property type="entry name" value="NAD(P)-binding Rossmann-like Domain"/>
    <property type="match status" value="1"/>
</dbReference>
<dbReference type="HOGENOM" id="CLU_028866_0_0_1"/>
<dbReference type="Proteomes" id="UP000005206">
    <property type="component" value="Chromosome 1"/>
</dbReference>
<dbReference type="STRING" id="660122.C7YJH7"/>
<proteinExistence type="predicted"/>
<dbReference type="EMBL" id="GG698896">
    <property type="protein sequence ID" value="EEU48976.1"/>
    <property type="molecule type" value="Genomic_DNA"/>
</dbReference>
<organism evidence="2 3">
    <name type="scientific">Fusarium vanettenii (strain ATCC MYA-4622 / CBS 123669 / FGSC 9596 / NRRL 45880 / 77-13-4)</name>
    <name type="common">Fusarium solani subsp. pisi</name>
    <dbReference type="NCBI Taxonomy" id="660122"/>
    <lineage>
        <taxon>Eukaryota</taxon>
        <taxon>Fungi</taxon>
        <taxon>Dikarya</taxon>
        <taxon>Ascomycota</taxon>
        <taxon>Pezizomycotina</taxon>
        <taxon>Sordariomycetes</taxon>
        <taxon>Hypocreomycetidae</taxon>
        <taxon>Hypocreales</taxon>
        <taxon>Nectriaceae</taxon>
        <taxon>Fusarium</taxon>
        <taxon>Fusarium solani species complex</taxon>
        <taxon>Fusarium vanettenii</taxon>
    </lineage>
</organism>
<dbReference type="Pfam" id="PF01408">
    <property type="entry name" value="GFO_IDH_MocA"/>
    <property type="match status" value="1"/>
</dbReference>
<dbReference type="InParanoid" id="C7YJH7"/>
<dbReference type="Gene3D" id="3.30.360.10">
    <property type="entry name" value="Dihydrodipicolinate Reductase, domain 2"/>
    <property type="match status" value="1"/>
</dbReference>
<dbReference type="KEGG" id="nhe:NECHADRAFT_75682"/>
<accession>C7YJH7</accession>
<dbReference type="InterPro" id="IPR036291">
    <property type="entry name" value="NAD(P)-bd_dom_sf"/>
</dbReference>
<dbReference type="OMA" id="MHIAEND"/>
<dbReference type="InterPro" id="IPR000683">
    <property type="entry name" value="Gfo/Idh/MocA-like_OxRdtase_N"/>
</dbReference>
<dbReference type="RefSeq" id="XP_003054689.1">
    <property type="nucleotide sequence ID" value="XM_003054643.1"/>
</dbReference>
<dbReference type="SUPFAM" id="SSF55347">
    <property type="entry name" value="Glyceraldehyde-3-phosphate dehydrogenase-like, C-terminal domain"/>
    <property type="match status" value="1"/>
</dbReference>
<dbReference type="SUPFAM" id="SSF51735">
    <property type="entry name" value="NAD(P)-binding Rossmann-fold domains"/>
    <property type="match status" value="1"/>
</dbReference>
<dbReference type="PANTHER" id="PTHR42840:SF7">
    <property type="entry name" value="BINDING ROSSMANN FOLD OXIDOREDUCTASE, PUTATIVE (AFU_ORTHOLOGUE AFUA_4G10190)-RELATED"/>
    <property type="match status" value="1"/>
</dbReference>
<dbReference type="GeneID" id="9676610"/>
<dbReference type="eggNOG" id="ENOG502QTKU">
    <property type="taxonomic scope" value="Eukaryota"/>
</dbReference>